<dbReference type="EMBL" id="CP009285">
    <property type="protein sequence ID" value="AIQ61291.1"/>
    <property type="molecule type" value="Genomic_DNA"/>
</dbReference>
<dbReference type="GO" id="GO:0005524">
    <property type="term" value="F:ATP binding"/>
    <property type="evidence" value="ECO:0007669"/>
    <property type="project" value="UniProtKB-UniRule"/>
</dbReference>
<keyword evidence="11" id="KW-1185">Reference proteome</keyword>
<accession>A0A089LIC5</accession>
<dbReference type="PIRSF" id="PIRSF003169">
    <property type="entry name" value="STHK_DegS"/>
    <property type="match status" value="1"/>
</dbReference>
<evidence type="ECO:0000256" key="5">
    <source>
        <dbReference type="ARBA" id="ARBA00022840"/>
    </source>
</evidence>
<evidence type="ECO:0000313" key="10">
    <source>
        <dbReference type="EMBL" id="AIQ61291.1"/>
    </source>
</evidence>
<keyword evidence="2 7" id="KW-0808">Transferase</keyword>
<comment type="function">
    <text evidence="7">Member of the two-component regulatory system DegS/DegU, which plays an important role in the transition growth phase.</text>
</comment>
<feature type="coiled-coil region" evidence="8">
    <location>
        <begin position="30"/>
        <end position="64"/>
    </location>
</feature>
<dbReference type="Pfam" id="PF07730">
    <property type="entry name" value="HisKA_3"/>
    <property type="match status" value="1"/>
</dbReference>
<keyword evidence="6 7" id="KW-0902">Two-component regulatory system</keyword>
<protein>
    <recommendedName>
        <fullName evidence="7">Signal transduction histidine-protein kinase/phosphatase DegS</fullName>
        <ecNumber evidence="7">2.7.13.3</ecNumber>
        <ecNumber evidence="7">3.1.3.-</ecNumber>
    </recommendedName>
</protein>
<organism evidence="10 11">
    <name type="scientific">Paenibacillus borealis</name>
    <dbReference type="NCBI Taxonomy" id="160799"/>
    <lineage>
        <taxon>Bacteria</taxon>
        <taxon>Bacillati</taxon>
        <taxon>Bacillota</taxon>
        <taxon>Bacilli</taxon>
        <taxon>Bacillales</taxon>
        <taxon>Paenibacillaceae</taxon>
        <taxon>Paenibacillus</taxon>
    </lineage>
</organism>
<dbReference type="InterPro" id="IPR008595">
    <property type="entry name" value="DegS"/>
</dbReference>
<evidence type="ECO:0000259" key="9">
    <source>
        <dbReference type="PROSITE" id="PS50109"/>
    </source>
</evidence>
<dbReference type="CDD" id="cd16917">
    <property type="entry name" value="HATPase_UhpB-NarQ-NarX-like"/>
    <property type="match status" value="1"/>
</dbReference>
<dbReference type="GO" id="GO:0005737">
    <property type="term" value="C:cytoplasm"/>
    <property type="evidence" value="ECO:0007669"/>
    <property type="project" value="UniProtKB-SubCell"/>
</dbReference>
<dbReference type="InterPro" id="IPR050482">
    <property type="entry name" value="Sensor_HK_TwoCompSys"/>
</dbReference>
<keyword evidence="7" id="KW-0963">Cytoplasm</keyword>
<gene>
    <name evidence="10" type="ORF">PBOR_33620</name>
</gene>
<evidence type="ECO:0000256" key="4">
    <source>
        <dbReference type="ARBA" id="ARBA00022777"/>
    </source>
</evidence>
<evidence type="ECO:0000313" key="11">
    <source>
        <dbReference type="Proteomes" id="UP000029518"/>
    </source>
</evidence>
<dbReference type="InterPro" id="IPR016381">
    <property type="entry name" value="Sig_transdc_His_kinase_DegS"/>
</dbReference>
<proteinExistence type="predicted"/>
<dbReference type="Gene3D" id="1.20.5.1930">
    <property type="match status" value="1"/>
</dbReference>
<dbReference type="EC" id="3.1.3.-" evidence="7"/>
<dbReference type="Pfam" id="PF02518">
    <property type="entry name" value="HATPase_c"/>
    <property type="match status" value="1"/>
</dbReference>
<dbReference type="PANTHER" id="PTHR24421">
    <property type="entry name" value="NITRATE/NITRITE SENSOR PROTEIN NARX-RELATED"/>
    <property type="match status" value="1"/>
</dbReference>
<keyword evidence="8" id="KW-0175">Coiled coil</keyword>
<dbReference type="Gene3D" id="3.30.565.10">
    <property type="entry name" value="Histidine kinase-like ATPase, C-terminal domain"/>
    <property type="match status" value="1"/>
</dbReference>
<evidence type="ECO:0000256" key="2">
    <source>
        <dbReference type="ARBA" id="ARBA00022679"/>
    </source>
</evidence>
<keyword evidence="7" id="KW-0904">Protein phosphatase</keyword>
<dbReference type="Pfam" id="PF05384">
    <property type="entry name" value="DegS"/>
    <property type="match status" value="1"/>
</dbReference>
<dbReference type="HOGENOM" id="CLU_000445_20_0_9"/>
<evidence type="ECO:0000256" key="8">
    <source>
        <dbReference type="SAM" id="Coils"/>
    </source>
</evidence>
<dbReference type="EC" id="2.7.13.3" evidence="7"/>
<evidence type="ECO:0000256" key="7">
    <source>
        <dbReference type="PIRNR" id="PIRNR003169"/>
    </source>
</evidence>
<evidence type="ECO:0000256" key="1">
    <source>
        <dbReference type="ARBA" id="ARBA00000085"/>
    </source>
</evidence>
<dbReference type="OrthoDB" id="9781904at2"/>
<dbReference type="Proteomes" id="UP000029518">
    <property type="component" value="Chromosome"/>
</dbReference>
<dbReference type="InterPro" id="IPR003594">
    <property type="entry name" value="HATPase_dom"/>
</dbReference>
<dbReference type="KEGG" id="pbd:PBOR_33620"/>
<evidence type="ECO:0000256" key="3">
    <source>
        <dbReference type="ARBA" id="ARBA00022741"/>
    </source>
</evidence>
<name>A0A089LIC5_PAEBO</name>
<dbReference type="SMART" id="SM00387">
    <property type="entry name" value="HATPase_c"/>
    <property type="match status" value="1"/>
</dbReference>
<feature type="domain" description="Histidine kinase" evidence="9">
    <location>
        <begin position="180"/>
        <end position="380"/>
    </location>
</feature>
<dbReference type="PROSITE" id="PS50109">
    <property type="entry name" value="HIS_KIN"/>
    <property type="match status" value="1"/>
</dbReference>
<dbReference type="RefSeq" id="WP_042220166.1">
    <property type="nucleotide sequence ID" value="NZ_CP009285.1"/>
</dbReference>
<comment type="subcellular location">
    <subcellularLocation>
        <location evidence="7">Cytoplasm</location>
    </subcellularLocation>
</comment>
<keyword evidence="5 7" id="KW-0067">ATP-binding</keyword>
<reference evidence="10" key="1">
    <citation type="submission" date="2014-08" db="EMBL/GenBank/DDBJ databases">
        <title>Comparative genomics of the Paenibacillus odorifer group.</title>
        <authorList>
            <person name="den Bakker H.C."/>
            <person name="Tsai Y.-C.Y.-C."/>
            <person name="Martin N."/>
            <person name="Korlach J."/>
            <person name="Wiedmann M."/>
        </authorList>
    </citation>
    <scope>NUCLEOTIDE SEQUENCE [LARGE SCALE GENOMIC DNA]</scope>
    <source>
        <strain evidence="10">DSM 13188</strain>
    </source>
</reference>
<evidence type="ECO:0000256" key="6">
    <source>
        <dbReference type="ARBA" id="ARBA00023012"/>
    </source>
</evidence>
<keyword evidence="4 7" id="KW-0418">Kinase</keyword>
<dbReference type="GO" id="GO:0004721">
    <property type="term" value="F:phosphoprotein phosphatase activity"/>
    <property type="evidence" value="ECO:0007669"/>
    <property type="project" value="UniProtKB-UniRule"/>
</dbReference>
<dbReference type="InterPro" id="IPR005467">
    <property type="entry name" value="His_kinase_dom"/>
</dbReference>
<keyword evidence="3 7" id="KW-0547">Nucleotide-binding</keyword>
<dbReference type="AlphaFoldDB" id="A0A089LIC5"/>
<dbReference type="InterPro" id="IPR011712">
    <property type="entry name" value="Sig_transdc_His_kin_sub3_dim/P"/>
</dbReference>
<dbReference type="GO" id="GO:0046983">
    <property type="term" value="F:protein dimerization activity"/>
    <property type="evidence" value="ECO:0007669"/>
    <property type="project" value="InterPro"/>
</dbReference>
<sequence length="385" mass="44549">MEFQADAIDRVIKNTIDVMESSKYQIFEILQVARDELAALTKELQRVIEETDETLQKVDKLELQYHRSRIRLTEVSRDFVRYTEKDIRIAYEKATELQLELMMTREREAYLRSRRDELQMRARSVENSVERAESIGSQMSVVLEYLSGELGQVTRIVESAKNTQMVGLKIIQAQEEERKRIAREIHDGPAQMLANLVLRTEIVERMLVKQEFGLVQAEVIDLKGQVRYSLEEMRKVIFNLRPMALDDLGLIPTLRKYVHDYEEKTKIRTSFETRGKEHRLSSAMEAAVYRLVQEALSNAAKHAYPSYVLVEITYQAQLIKIVVKDNGLGFNVKKISEQANRESFGLVGMRERVELLEGRVEIQSAENQGTTIIIHIPTNVDKGKE</sequence>
<dbReference type="SUPFAM" id="SSF55874">
    <property type="entry name" value="ATPase domain of HSP90 chaperone/DNA topoisomerase II/histidine kinase"/>
    <property type="match status" value="1"/>
</dbReference>
<dbReference type="GO" id="GO:0000155">
    <property type="term" value="F:phosphorelay sensor kinase activity"/>
    <property type="evidence" value="ECO:0007669"/>
    <property type="project" value="UniProtKB-UniRule"/>
</dbReference>
<keyword evidence="7" id="KW-0378">Hydrolase</keyword>
<dbReference type="InterPro" id="IPR036890">
    <property type="entry name" value="HATPase_C_sf"/>
</dbReference>
<dbReference type="PANTHER" id="PTHR24421:SF55">
    <property type="entry name" value="SENSOR HISTIDINE KINASE YDFH"/>
    <property type="match status" value="1"/>
</dbReference>
<comment type="catalytic activity">
    <reaction evidence="1 7">
        <text>ATP + protein L-histidine = ADP + protein N-phospho-L-histidine.</text>
        <dbReference type="EC" id="2.7.13.3"/>
    </reaction>
</comment>
<dbReference type="GO" id="GO:0016020">
    <property type="term" value="C:membrane"/>
    <property type="evidence" value="ECO:0007669"/>
    <property type="project" value="InterPro"/>
</dbReference>